<organism evidence="1 2">
    <name type="scientific">Clostridium collagenovorans DSM 3089</name>
    <dbReference type="NCBI Taxonomy" id="1121306"/>
    <lineage>
        <taxon>Bacteria</taxon>
        <taxon>Bacillati</taxon>
        <taxon>Bacillota</taxon>
        <taxon>Clostridia</taxon>
        <taxon>Eubacteriales</taxon>
        <taxon>Clostridiaceae</taxon>
        <taxon>Clostridium</taxon>
    </lineage>
</organism>
<evidence type="ECO:0008006" key="3">
    <source>
        <dbReference type="Google" id="ProtNLM"/>
    </source>
</evidence>
<dbReference type="RefSeq" id="WP_143147717.1">
    <property type="nucleotide sequence ID" value="NZ_FQXP01000009.1"/>
</dbReference>
<dbReference type="EMBL" id="FQXP01000009">
    <property type="protein sequence ID" value="SHI01666.1"/>
    <property type="molecule type" value="Genomic_DNA"/>
</dbReference>
<keyword evidence="2" id="KW-1185">Reference proteome</keyword>
<dbReference type="AlphaFoldDB" id="A0A1M5XPI0"/>
<evidence type="ECO:0000313" key="2">
    <source>
        <dbReference type="Proteomes" id="UP000184526"/>
    </source>
</evidence>
<dbReference type="Proteomes" id="UP000184526">
    <property type="component" value="Unassembled WGS sequence"/>
</dbReference>
<protein>
    <recommendedName>
        <fullName evidence="3">Transposase</fullName>
    </recommendedName>
</protein>
<gene>
    <name evidence="1" type="ORF">SAMN02745196_02360</name>
</gene>
<reference evidence="1 2" key="1">
    <citation type="submission" date="2016-11" db="EMBL/GenBank/DDBJ databases">
        <authorList>
            <person name="Jaros S."/>
            <person name="Januszkiewicz K."/>
            <person name="Wedrychowicz H."/>
        </authorList>
    </citation>
    <scope>NUCLEOTIDE SEQUENCE [LARGE SCALE GENOMIC DNA]</scope>
    <source>
        <strain evidence="1 2">DSM 3089</strain>
    </source>
</reference>
<evidence type="ECO:0000313" key="1">
    <source>
        <dbReference type="EMBL" id="SHI01666.1"/>
    </source>
</evidence>
<sequence>MMMIRSYNKVKTMDQRKALTYFLEYLFLIQDDSLSEKFKEIKDSAGGVVKMSIDEIREKYLEEKGKEESKKEIAIKLLDILDDETIAEKTGLDLEEVKRLRKENLKI</sequence>
<accession>A0A1M5XPI0</accession>
<dbReference type="STRING" id="1121306.SAMN02745196_02360"/>
<name>A0A1M5XPI0_9CLOT</name>
<dbReference type="OrthoDB" id="419816at2"/>
<proteinExistence type="predicted"/>